<name>A0ABX0SNX2_9ACTN</name>
<feature type="compositionally biased region" description="Low complexity" evidence="1">
    <location>
        <begin position="15"/>
        <end position="24"/>
    </location>
</feature>
<sequence>MTATATDDAHARDGSPAPNTSPASAPISIEVAADVAAQVSDAQQDATNALSAAAAASSRATAQYGTCATAAATAAKVVTLANFALFAGATISVLFSNANTAASATLNVNSTGAKAIRTPANSALAAGSPYNWAANQAVQFAYDGTYWRMLSASDTASLGGTAASTIATNINTSLANARVFVQVDAPSATKAGDVWFPVNADGNIIGMRYSTAAGTGSWSPYVIIAEDIMVAGEGGTIRLKDNTVTAGTVVASEALLQKILVRTLSAAEIDVVSLVAAILTGQIFKTSGYDSGTGVLIDDSGITAIDESGQLRLSGSGLTAGASGGAISVAILPNGQLTAVGGTFTGGILRFPQLNEWTTGYSEGFESGIGAWNNWAPAPTQSSAQKHAGSYSLELGQSTTNALASIRIAATAYPFIAQGRRIRLRFWLYVPSTLLATEMAYTIVSYSFSAAVGGSSIYGSRIVFMGSSGNPGPSGWQQVEVEIPATTFTPIDFLQIGVNTYIPGSYTGSRDMYLDEVELLTPNEGTVCQIATVDGFPGIQWYNADSELQGRIQIPDSGISGIALESGRASTSEPLQRVNVSADEANLVSVNTEANEVLASVAANKDGVVTIAGDTRIDLVAPGITATPEVVTSGILTAQSGWQVTQERYSAVAGVHHLNIVLTATSAVTFTANVGNLVGTLASAYIPNAALGEFTGSYKGQGANPVHGGASIDTANGTIWCSGRTVTDSISSGWKLGLSFTWIA</sequence>
<proteinExistence type="predicted"/>
<evidence type="ECO:0000313" key="2">
    <source>
        <dbReference type="EMBL" id="NIH58461.1"/>
    </source>
</evidence>
<dbReference type="EMBL" id="JAAMOZ010000003">
    <property type="protein sequence ID" value="NIH58461.1"/>
    <property type="molecule type" value="Genomic_DNA"/>
</dbReference>
<evidence type="ECO:0000313" key="3">
    <source>
        <dbReference type="Proteomes" id="UP000749311"/>
    </source>
</evidence>
<feature type="region of interest" description="Disordered" evidence="1">
    <location>
        <begin position="1"/>
        <end position="24"/>
    </location>
</feature>
<dbReference type="Proteomes" id="UP000749311">
    <property type="component" value="Unassembled WGS sequence"/>
</dbReference>
<dbReference type="Gene3D" id="2.60.120.260">
    <property type="entry name" value="Galactose-binding domain-like"/>
    <property type="match status" value="1"/>
</dbReference>
<gene>
    <name evidence="2" type="ORF">FB473_003156</name>
</gene>
<evidence type="ECO:0000256" key="1">
    <source>
        <dbReference type="SAM" id="MobiDB-lite"/>
    </source>
</evidence>
<organism evidence="2 3">
    <name type="scientific">Brooklawnia cerclae</name>
    <dbReference type="NCBI Taxonomy" id="349934"/>
    <lineage>
        <taxon>Bacteria</taxon>
        <taxon>Bacillati</taxon>
        <taxon>Actinomycetota</taxon>
        <taxon>Actinomycetes</taxon>
        <taxon>Propionibacteriales</taxon>
        <taxon>Propionibacteriaceae</taxon>
        <taxon>Brooklawnia</taxon>
    </lineage>
</organism>
<protein>
    <submittedName>
        <fullName evidence="2">Uncharacterized protein</fullName>
    </submittedName>
</protein>
<dbReference type="RefSeq" id="WP_167170933.1">
    <property type="nucleotide sequence ID" value="NZ_BAAAOO010000020.1"/>
</dbReference>
<accession>A0ABX0SNX2</accession>
<reference evidence="2 3" key="1">
    <citation type="submission" date="2020-02" db="EMBL/GenBank/DDBJ databases">
        <title>Sequencing the genomes of 1000 actinobacteria strains.</title>
        <authorList>
            <person name="Klenk H.-P."/>
        </authorList>
    </citation>
    <scope>NUCLEOTIDE SEQUENCE [LARGE SCALE GENOMIC DNA]</scope>
    <source>
        <strain evidence="2 3">DSM 19609</strain>
    </source>
</reference>
<keyword evidence="3" id="KW-1185">Reference proteome</keyword>
<comment type="caution">
    <text evidence="2">The sequence shown here is derived from an EMBL/GenBank/DDBJ whole genome shotgun (WGS) entry which is preliminary data.</text>
</comment>